<organism evidence="1 2">
    <name type="scientific">Pseudomonas quercus</name>
    <dbReference type="NCBI Taxonomy" id="2722792"/>
    <lineage>
        <taxon>Bacteria</taxon>
        <taxon>Pseudomonadati</taxon>
        <taxon>Pseudomonadota</taxon>
        <taxon>Gammaproteobacteria</taxon>
        <taxon>Pseudomonadales</taxon>
        <taxon>Pseudomonadaceae</taxon>
        <taxon>Pseudomonas</taxon>
    </lineage>
</organism>
<protein>
    <recommendedName>
        <fullName evidence="3">CdiI immunity protein domain-containing protein</fullName>
    </recommendedName>
</protein>
<dbReference type="RefSeq" id="WP_168084428.1">
    <property type="nucleotide sequence ID" value="NZ_JAAVJI010000007.1"/>
</dbReference>
<accession>A0ABX0YF10</accession>
<proteinExistence type="predicted"/>
<dbReference type="EMBL" id="JAAVJI010000007">
    <property type="protein sequence ID" value="NJP01857.1"/>
    <property type="molecule type" value="Genomic_DNA"/>
</dbReference>
<keyword evidence="2" id="KW-1185">Reference proteome</keyword>
<evidence type="ECO:0000313" key="2">
    <source>
        <dbReference type="Proteomes" id="UP000746535"/>
    </source>
</evidence>
<reference evidence="1 2" key="1">
    <citation type="submission" date="2020-03" db="EMBL/GenBank/DDBJ databases">
        <authorList>
            <person name="Wang L."/>
            <person name="He N."/>
            <person name="Li Y."/>
            <person name="Fang Y."/>
            <person name="Zhang F."/>
        </authorList>
    </citation>
    <scope>NUCLEOTIDE SEQUENCE [LARGE SCALE GENOMIC DNA]</scope>
    <source>
        <strain evidence="2">hsmgli-8</strain>
    </source>
</reference>
<evidence type="ECO:0000313" key="1">
    <source>
        <dbReference type="EMBL" id="NJP01857.1"/>
    </source>
</evidence>
<dbReference type="Proteomes" id="UP000746535">
    <property type="component" value="Unassembled WGS sequence"/>
</dbReference>
<evidence type="ECO:0008006" key="3">
    <source>
        <dbReference type="Google" id="ProtNLM"/>
    </source>
</evidence>
<name>A0ABX0YF10_9PSED</name>
<comment type="caution">
    <text evidence="1">The sequence shown here is derived from an EMBL/GenBank/DDBJ whole genome shotgun (WGS) entry which is preliminary data.</text>
</comment>
<gene>
    <name evidence="1" type="ORF">HBH25_13460</name>
</gene>
<sequence length="124" mass="14504">MKYGLINDFIYDVGDAVGEFLPEEEKIDLTPINLEDIVKKYIDERNLLNVFFLKRQIKIYIKSHMTPDGLEYAYPPFGQDTSFVEDYFEGALHTFFIRVISLLDLESKNRLRSFLSNAVKKVNN</sequence>